<dbReference type="GO" id="GO:0006338">
    <property type="term" value="P:chromatin remodeling"/>
    <property type="evidence" value="ECO:0007669"/>
    <property type="project" value="InterPro"/>
</dbReference>
<dbReference type="OrthoDB" id="4063132at2759"/>
<dbReference type="Pfam" id="PF09510">
    <property type="entry name" value="Rtt102p"/>
    <property type="match status" value="1"/>
</dbReference>
<dbReference type="STRING" id="1266660.A0A1G4IRR3"/>
<dbReference type="Proteomes" id="UP000190274">
    <property type="component" value="Chromosome B"/>
</dbReference>
<reference evidence="3" key="1">
    <citation type="submission" date="2016-03" db="EMBL/GenBank/DDBJ databases">
        <authorList>
            <person name="Devillers H."/>
        </authorList>
    </citation>
    <scope>NUCLEOTIDE SEQUENCE [LARGE SCALE GENOMIC DNA]</scope>
</reference>
<name>A0A1G4IRR3_9SACH</name>
<proteinExistence type="predicted"/>
<accession>A0A1G4IRR3</accession>
<organism evidence="2 3">
    <name type="scientific">Lachancea dasiensis</name>
    <dbReference type="NCBI Taxonomy" id="1072105"/>
    <lineage>
        <taxon>Eukaryota</taxon>
        <taxon>Fungi</taxon>
        <taxon>Dikarya</taxon>
        <taxon>Ascomycota</taxon>
        <taxon>Saccharomycotina</taxon>
        <taxon>Saccharomycetes</taxon>
        <taxon>Saccharomycetales</taxon>
        <taxon>Saccharomycetaceae</taxon>
        <taxon>Lachancea</taxon>
    </lineage>
</organism>
<feature type="region of interest" description="Disordered" evidence="1">
    <location>
        <begin position="94"/>
        <end position="198"/>
    </location>
</feature>
<dbReference type="GO" id="GO:0016514">
    <property type="term" value="C:SWI/SNF complex"/>
    <property type="evidence" value="ECO:0007669"/>
    <property type="project" value="InterPro"/>
</dbReference>
<gene>
    <name evidence="2" type="ORF">LADA_0B01376G</name>
</gene>
<protein>
    <submittedName>
        <fullName evidence="2">LADA_0B01376g1_1</fullName>
    </submittedName>
</protein>
<dbReference type="Gene3D" id="6.20.420.10">
    <property type="match status" value="1"/>
</dbReference>
<dbReference type="AlphaFoldDB" id="A0A1G4IRR3"/>
<evidence type="ECO:0000256" key="1">
    <source>
        <dbReference type="SAM" id="MobiDB-lite"/>
    </source>
</evidence>
<dbReference type="EMBL" id="LT598456">
    <property type="protein sequence ID" value="SCU79538.1"/>
    <property type="molecule type" value="Genomic_DNA"/>
</dbReference>
<evidence type="ECO:0000313" key="3">
    <source>
        <dbReference type="Proteomes" id="UP000190274"/>
    </source>
</evidence>
<dbReference type="GO" id="GO:0016586">
    <property type="term" value="C:RSC-type complex"/>
    <property type="evidence" value="ECO:0007669"/>
    <property type="project" value="InterPro"/>
</dbReference>
<keyword evidence="3" id="KW-1185">Reference proteome</keyword>
<evidence type="ECO:0000313" key="2">
    <source>
        <dbReference type="EMBL" id="SCU79538.1"/>
    </source>
</evidence>
<feature type="compositionally biased region" description="Low complexity" evidence="1">
    <location>
        <begin position="138"/>
        <end position="149"/>
    </location>
</feature>
<sequence length="198" mass="21240">MQANTLIARANNASVLTFGNSTHKFWTFDWCTPQKLRQTSVIGTEKSDENDASGEELYNFKYKVWQPSEKAGWHDLDADADEIIDLTLFDRTRSNEATPGAKGPVSDGHPSSEGLSAEDIRGAVGGQETLPGLAAANQGQSSGQSDQQDVTSESNAPQRSVPEQDAEILVDSSMGQPETSEAKDPIVPTDAEGDINLS</sequence>
<dbReference type="InterPro" id="IPR018304">
    <property type="entry name" value="Rtt102"/>
</dbReference>